<protein>
    <recommendedName>
        <fullName evidence="1">diguanylate cyclase</fullName>
        <ecNumber evidence="1">2.7.7.65</ecNumber>
    </recommendedName>
</protein>
<gene>
    <name evidence="4" type="ORF">PBT88_12645</name>
</gene>
<dbReference type="Gene3D" id="3.30.70.270">
    <property type="match status" value="1"/>
</dbReference>
<dbReference type="InterPro" id="IPR050469">
    <property type="entry name" value="Diguanylate_Cyclase"/>
</dbReference>
<sequence length="334" mass="37092">MSDSRGTFDRIRALLEEGAIAPTPSNYEFLYRYVTGADPQLVEAVDGARREHGQLADRNLAHIRRDLYGTGRAGVGKVLEDTEQQLARMNDYIERQDAGARDYASKLSRSDLDASATLERQRQMLADMIEATNQMLSTTEQLQAELAASSREIDILKADLEIARVDARSDALTGLSNRKACCDYLDAQLDRAFAEDRPLSLIFLDIDHFKKFNDNFGHRMGDEVLRLVSASLERFFHGRGFVARWGGEEFVIVMPMHEAEDATQFAERFRQHIGSRAVKGSQSGREVGRVTLSLGVAGLIAGDSAQTLIDRADAALYDAKADGRDRVVCWKAAA</sequence>
<evidence type="ECO:0000259" key="3">
    <source>
        <dbReference type="PROSITE" id="PS50887"/>
    </source>
</evidence>
<dbReference type="InterPro" id="IPR043128">
    <property type="entry name" value="Rev_trsase/Diguanyl_cyclase"/>
</dbReference>
<evidence type="ECO:0000256" key="1">
    <source>
        <dbReference type="ARBA" id="ARBA00012528"/>
    </source>
</evidence>
<dbReference type="NCBIfam" id="TIGR00254">
    <property type="entry name" value="GGDEF"/>
    <property type="match status" value="1"/>
</dbReference>
<dbReference type="PROSITE" id="PS50887">
    <property type="entry name" value="GGDEF"/>
    <property type="match status" value="1"/>
</dbReference>
<dbReference type="SMART" id="SM00267">
    <property type="entry name" value="GGDEF"/>
    <property type="match status" value="1"/>
</dbReference>
<accession>A0ABY7NKC8</accession>
<dbReference type="Proteomes" id="UP001210865">
    <property type="component" value="Chromosome"/>
</dbReference>
<evidence type="ECO:0000313" key="5">
    <source>
        <dbReference type="Proteomes" id="UP001210865"/>
    </source>
</evidence>
<dbReference type="InterPro" id="IPR029787">
    <property type="entry name" value="Nucleotide_cyclase"/>
</dbReference>
<feature type="domain" description="GGDEF" evidence="3">
    <location>
        <begin position="197"/>
        <end position="332"/>
    </location>
</feature>
<evidence type="ECO:0000256" key="2">
    <source>
        <dbReference type="ARBA" id="ARBA00034247"/>
    </source>
</evidence>
<comment type="catalytic activity">
    <reaction evidence="2">
        <text>2 GTP = 3',3'-c-di-GMP + 2 diphosphate</text>
        <dbReference type="Rhea" id="RHEA:24898"/>
        <dbReference type="ChEBI" id="CHEBI:33019"/>
        <dbReference type="ChEBI" id="CHEBI:37565"/>
        <dbReference type="ChEBI" id="CHEBI:58805"/>
        <dbReference type="EC" id="2.7.7.65"/>
    </reaction>
</comment>
<name>A0ABY7NKC8_9SPHN</name>
<evidence type="ECO:0000313" key="4">
    <source>
        <dbReference type="EMBL" id="WBO21052.1"/>
    </source>
</evidence>
<keyword evidence="5" id="KW-1185">Reference proteome</keyword>
<proteinExistence type="predicted"/>
<dbReference type="Pfam" id="PF00990">
    <property type="entry name" value="GGDEF"/>
    <property type="match status" value="1"/>
</dbReference>
<dbReference type="PANTHER" id="PTHR45138:SF9">
    <property type="entry name" value="DIGUANYLATE CYCLASE DGCM-RELATED"/>
    <property type="match status" value="1"/>
</dbReference>
<dbReference type="CDD" id="cd01949">
    <property type="entry name" value="GGDEF"/>
    <property type="match status" value="1"/>
</dbReference>
<dbReference type="SUPFAM" id="SSF55073">
    <property type="entry name" value="Nucleotide cyclase"/>
    <property type="match status" value="1"/>
</dbReference>
<reference evidence="4 5" key="1">
    <citation type="submission" date="2022-12" db="EMBL/GenBank/DDBJ databases">
        <title>Sphingomonas abieness sp. nov., an endophytic bacterium isolated from Abies koreana.</title>
        <authorList>
            <person name="Jiang L."/>
            <person name="Lee J."/>
        </authorList>
    </citation>
    <scope>NUCLEOTIDE SEQUENCE [LARGE SCALE GENOMIC DNA]</scope>
    <source>
        <strain evidence="5">PAMB 00755</strain>
    </source>
</reference>
<dbReference type="InterPro" id="IPR000160">
    <property type="entry name" value="GGDEF_dom"/>
</dbReference>
<dbReference type="RefSeq" id="WP_270075702.1">
    <property type="nucleotide sequence ID" value="NZ_CP115174.1"/>
</dbReference>
<dbReference type="EC" id="2.7.7.65" evidence="1"/>
<dbReference type="PANTHER" id="PTHR45138">
    <property type="entry name" value="REGULATORY COMPONENTS OF SENSORY TRANSDUCTION SYSTEM"/>
    <property type="match status" value="1"/>
</dbReference>
<organism evidence="4 5">
    <name type="scientific">Sphingomonas abietis</name>
    <dbReference type="NCBI Taxonomy" id="3012344"/>
    <lineage>
        <taxon>Bacteria</taxon>
        <taxon>Pseudomonadati</taxon>
        <taxon>Pseudomonadota</taxon>
        <taxon>Alphaproteobacteria</taxon>
        <taxon>Sphingomonadales</taxon>
        <taxon>Sphingomonadaceae</taxon>
        <taxon>Sphingomonas</taxon>
    </lineage>
</organism>
<dbReference type="EMBL" id="CP115174">
    <property type="protein sequence ID" value="WBO21052.1"/>
    <property type="molecule type" value="Genomic_DNA"/>
</dbReference>